<dbReference type="OrthoDB" id="16516at2759"/>
<evidence type="ECO:0000256" key="5">
    <source>
        <dbReference type="ARBA" id="ARBA00022722"/>
    </source>
</evidence>
<dbReference type="PANTHER" id="PTHR12801">
    <property type="entry name" value="RNA EXONUCLEASE REXO1 / RECO3 FAMILY MEMBER-RELATED"/>
    <property type="match status" value="1"/>
</dbReference>
<sequence>MPSKAAQSVSVTPKKRQCPFGEEQTPKKQLLNGKSGSTCSADQSVRPPTEPQKNCNNNDRYLAMDCEMVGCGPRGSISALARCSIVSHSGQTVYDKYVKPQHPITDYRTPYSGIRPQHMLHAIPFTQAQEEVRKILQNKVVIGHAIYNDFKALGFSHPREMTRDTSRYPALNLHGGFPARSPVSLKRLSRSLLGRTIQQRGHSSVEDARATMDLYKLVQHRWEEELKRRQPSEMSDSSSSSPRKNTQKTTTSTTPSPNRMSMSPESRKDSSNDDSKAQCSKRIVKTRSIQNFLSDQYWSGEFLNVNQGL</sequence>
<evidence type="ECO:0000256" key="7">
    <source>
        <dbReference type="ARBA" id="ARBA00022839"/>
    </source>
</evidence>
<comment type="function">
    <text evidence="9">Exoribonuclease involved in ribosome biosynthesis. Involved in the processing of ITS1, the internal transcribed spacer localized between the 18S and 5.8S rRNAs.</text>
</comment>
<keyword evidence="5" id="KW-0540">Nuclease</keyword>
<dbReference type="GO" id="GO:0006364">
    <property type="term" value="P:rRNA processing"/>
    <property type="evidence" value="ECO:0007669"/>
    <property type="project" value="UniProtKB-KW"/>
</dbReference>
<dbReference type="Gene3D" id="3.30.420.10">
    <property type="entry name" value="Ribonuclease H-like superfamily/Ribonuclease H"/>
    <property type="match status" value="1"/>
</dbReference>
<proteinExistence type="inferred from homology"/>
<comment type="subcellular location">
    <subcellularLocation>
        <location evidence="1">Nucleus</location>
    </subcellularLocation>
</comment>
<dbReference type="GO" id="GO:0005634">
    <property type="term" value="C:nucleus"/>
    <property type="evidence" value="ECO:0007669"/>
    <property type="project" value="UniProtKB-SubCell"/>
</dbReference>
<evidence type="ECO:0000256" key="10">
    <source>
        <dbReference type="SAM" id="MobiDB-lite"/>
    </source>
</evidence>
<keyword evidence="4" id="KW-0698">rRNA processing</keyword>
<dbReference type="InterPro" id="IPR013520">
    <property type="entry name" value="Ribonucl_H"/>
</dbReference>
<dbReference type="SMART" id="SM00479">
    <property type="entry name" value="EXOIII"/>
    <property type="match status" value="1"/>
</dbReference>
<dbReference type="AlphaFoldDB" id="A0A8J9ZB71"/>
<dbReference type="InterPro" id="IPR036397">
    <property type="entry name" value="RNaseH_sf"/>
</dbReference>
<dbReference type="PANTHER" id="PTHR12801:SF45">
    <property type="entry name" value="RNA EXONUCLEASE 4"/>
    <property type="match status" value="1"/>
</dbReference>
<feature type="region of interest" description="Disordered" evidence="10">
    <location>
        <begin position="225"/>
        <end position="282"/>
    </location>
</feature>
<dbReference type="Pfam" id="PF00929">
    <property type="entry name" value="RNase_T"/>
    <property type="match status" value="1"/>
</dbReference>
<dbReference type="Proteomes" id="UP000838412">
    <property type="component" value="Chromosome 19"/>
</dbReference>
<dbReference type="InterPro" id="IPR037431">
    <property type="entry name" value="REX4_DEDDh_dom"/>
</dbReference>
<name>A0A8J9ZB71_BRALA</name>
<evidence type="ECO:0000256" key="4">
    <source>
        <dbReference type="ARBA" id="ARBA00022552"/>
    </source>
</evidence>
<evidence type="ECO:0000313" key="13">
    <source>
        <dbReference type="Proteomes" id="UP000838412"/>
    </source>
</evidence>
<protein>
    <recommendedName>
        <fullName evidence="3">RNA exonuclease 4</fullName>
    </recommendedName>
</protein>
<dbReference type="GO" id="GO:0008408">
    <property type="term" value="F:3'-5' exonuclease activity"/>
    <property type="evidence" value="ECO:0007669"/>
    <property type="project" value="InterPro"/>
</dbReference>
<dbReference type="FunFam" id="3.30.420.10:FF:000007">
    <property type="entry name" value="Interferon-stimulated exonuclease gene 20"/>
    <property type="match status" value="1"/>
</dbReference>
<evidence type="ECO:0000256" key="1">
    <source>
        <dbReference type="ARBA" id="ARBA00004123"/>
    </source>
</evidence>
<dbReference type="InterPro" id="IPR012337">
    <property type="entry name" value="RNaseH-like_sf"/>
</dbReference>
<feature type="region of interest" description="Disordered" evidence="10">
    <location>
        <begin position="1"/>
        <end position="53"/>
    </location>
</feature>
<dbReference type="InterPro" id="IPR047021">
    <property type="entry name" value="REXO1/3/4-like"/>
</dbReference>
<reference evidence="12" key="1">
    <citation type="submission" date="2022-01" db="EMBL/GenBank/DDBJ databases">
        <authorList>
            <person name="Braso-Vives M."/>
        </authorList>
    </citation>
    <scope>NUCLEOTIDE SEQUENCE</scope>
</reference>
<dbReference type="SUPFAM" id="SSF53098">
    <property type="entry name" value="Ribonuclease H-like"/>
    <property type="match status" value="1"/>
</dbReference>
<dbReference type="EMBL" id="OV696704">
    <property type="protein sequence ID" value="CAH1251286.1"/>
    <property type="molecule type" value="Genomic_DNA"/>
</dbReference>
<evidence type="ECO:0000256" key="2">
    <source>
        <dbReference type="ARBA" id="ARBA00010489"/>
    </source>
</evidence>
<keyword evidence="13" id="KW-1185">Reference proteome</keyword>
<evidence type="ECO:0000259" key="11">
    <source>
        <dbReference type="SMART" id="SM00479"/>
    </source>
</evidence>
<keyword evidence="8" id="KW-0539">Nucleus</keyword>
<feature type="compositionally biased region" description="Polar residues" evidence="10">
    <location>
        <begin position="1"/>
        <end position="11"/>
    </location>
</feature>
<evidence type="ECO:0000256" key="8">
    <source>
        <dbReference type="ARBA" id="ARBA00023242"/>
    </source>
</evidence>
<evidence type="ECO:0000313" key="12">
    <source>
        <dbReference type="EMBL" id="CAH1251286.1"/>
    </source>
</evidence>
<evidence type="ECO:0000256" key="3">
    <source>
        <dbReference type="ARBA" id="ARBA00016937"/>
    </source>
</evidence>
<comment type="similarity">
    <text evidence="2">Belongs to the REXO4 family.</text>
</comment>
<dbReference type="CDD" id="cd06144">
    <property type="entry name" value="REX4_like"/>
    <property type="match status" value="1"/>
</dbReference>
<feature type="compositionally biased region" description="Basic and acidic residues" evidence="10">
    <location>
        <begin position="265"/>
        <end position="276"/>
    </location>
</feature>
<evidence type="ECO:0000256" key="6">
    <source>
        <dbReference type="ARBA" id="ARBA00022801"/>
    </source>
</evidence>
<accession>A0A8J9ZB71</accession>
<keyword evidence="7" id="KW-0269">Exonuclease</keyword>
<evidence type="ECO:0000256" key="9">
    <source>
        <dbReference type="ARBA" id="ARBA00025599"/>
    </source>
</evidence>
<organism evidence="12 13">
    <name type="scientific">Branchiostoma lanceolatum</name>
    <name type="common">Common lancelet</name>
    <name type="synonym">Amphioxus lanceolatum</name>
    <dbReference type="NCBI Taxonomy" id="7740"/>
    <lineage>
        <taxon>Eukaryota</taxon>
        <taxon>Metazoa</taxon>
        <taxon>Chordata</taxon>
        <taxon>Cephalochordata</taxon>
        <taxon>Leptocardii</taxon>
        <taxon>Amphioxiformes</taxon>
        <taxon>Branchiostomatidae</taxon>
        <taxon>Branchiostoma</taxon>
    </lineage>
</organism>
<dbReference type="GO" id="GO:0003676">
    <property type="term" value="F:nucleic acid binding"/>
    <property type="evidence" value="ECO:0007669"/>
    <property type="project" value="InterPro"/>
</dbReference>
<feature type="compositionally biased region" description="Polar residues" evidence="10">
    <location>
        <begin position="32"/>
        <end position="43"/>
    </location>
</feature>
<feature type="compositionally biased region" description="Low complexity" evidence="10">
    <location>
        <begin position="232"/>
        <end position="264"/>
    </location>
</feature>
<gene>
    <name evidence="12" type="primary">ISG20L2</name>
    <name evidence="12" type="ORF">BLAG_LOCUS11723</name>
</gene>
<feature type="domain" description="Exonuclease" evidence="11">
    <location>
        <begin position="60"/>
        <end position="224"/>
    </location>
</feature>
<keyword evidence="6" id="KW-0378">Hydrolase</keyword>